<evidence type="ECO:0000313" key="1">
    <source>
        <dbReference type="EMBL" id="KXH46589.1"/>
    </source>
</evidence>
<dbReference type="Proteomes" id="UP000070054">
    <property type="component" value="Unassembled WGS sequence"/>
</dbReference>
<reference evidence="1 2" key="1">
    <citation type="submission" date="2014-02" db="EMBL/GenBank/DDBJ databases">
        <title>The genome sequence of Colletotrichum nymphaeae SA-01.</title>
        <authorList>
            <person name="Baroncelli R."/>
            <person name="Thon M.R."/>
        </authorList>
    </citation>
    <scope>NUCLEOTIDE SEQUENCE [LARGE SCALE GENOMIC DNA]</scope>
    <source>
        <strain evidence="1 2">SA-01</strain>
    </source>
</reference>
<proteinExistence type="predicted"/>
<comment type="caution">
    <text evidence="1">The sequence shown here is derived from an EMBL/GenBank/DDBJ whole genome shotgun (WGS) entry which is preliminary data.</text>
</comment>
<accession>A0A135TEQ2</accession>
<evidence type="ECO:0000313" key="2">
    <source>
        <dbReference type="Proteomes" id="UP000070054"/>
    </source>
</evidence>
<dbReference type="EMBL" id="JEMN01001144">
    <property type="protein sequence ID" value="KXH46589.1"/>
    <property type="molecule type" value="Genomic_DNA"/>
</dbReference>
<keyword evidence="2" id="KW-1185">Reference proteome</keyword>
<gene>
    <name evidence="1" type="ORF">CNYM01_06340</name>
</gene>
<sequence>MDYGDGDGEVEGGGAVGEGEGVCYEDLVLWWWWWCRCFGVSRDFLVAALVLLLGPGSGVKVRRLVTPRQRDEVRAPVRGDDEEVRVDADVLAVAAPGVEADGAGREGEQEGGDEGPGLVARRGEVRGDGLVDCVDVAGFVGGGGVVVFVFCWGRGSWCWVI</sequence>
<protein>
    <submittedName>
        <fullName evidence="1">Uncharacterized protein</fullName>
    </submittedName>
</protein>
<name>A0A135TEQ2_9PEZI</name>
<dbReference type="AlphaFoldDB" id="A0A135TEQ2"/>
<organism evidence="1 2">
    <name type="scientific">Colletotrichum nymphaeae SA-01</name>
    <dbReference type="NCBI Taxonomy" id="1460502"/>
    <lineage>
        <taxon>Eukaryota</taxon>
        <taxon>Fungi</taxon>
        <taxon>Dikarya</taxon>
        <taxon>Ascomycota</taxon>
        <taxon>Pezizomycotina</taxon>
        <taxon>Sordariomycetes</taxon>
        <taxon>Hypocreomycetidae</taxon>
        <taxon>Glomerellales</taxon>
        <taxon>Glomerellaceae</taxon>
        <taxon>Colletotrichum</taxon>
        <taxon>Colletotrichum acutatum species complex</taxon>
    </lineage>
</organism>